<dbReference type="AlphaFoldDB" id="A0A0D7ENT6"/>
<name>A0A0D7ENT6_RHOPL</name>
<proteinExistence type="predicted"/>
<sequence>MPARQFIAVIDDCLRYANGLSQRSVGALAGNDIKPASPLIIDDPDRGLDRKAILFEEIQQPPRRLELTD</sequence>
<evidence type="ECO:0000313" key="2">
    <source>
        <dbReference type="Proteomes" id="UP000032515"/>
    </source>
</evidence>
<dbReference type="EMBL" id="JXXE01000263">
    <property type="protein sequence ID" value="KIZ42306.1"/>
    <property type="molecule type" value="Genomic_DNA"/>
</dbReference>
<reference evidence="1 2" key="1">
    <citation type="submission" date="2014-11" db="EMBL/GenBank/DDBJ databases">
        <title>Genomics and ecophysiology of heterotrophic nitrogen fixing bacteria isolated from estuarine surface water.</title>
        <authorList>
            <person name="Bentzon-Tilia M."/>
            <person name="Severin I."/>
            <person name="Hansen L.H."/>
            <person name="Riemann L."/>
        </authorList>
    </citation>
    <scope>NUCLEOTIDE SEQUENCE [LARGE SCALE GENOMIC DNA]</scope>
    <source>
        <strain evidence="1 2">BAL398</strain>
    </source>
</reference>
<dbReference type="Proteomes" id="UP000032515">
    <property type="component" value="Unassembled WGS sequence"/>
</dbReference>
<gene>
    <name evidence="1" type="ORF">OO17_13170</name>
</gene>
<comment type="caution">
    <text evidence="1">The sequence shown here is derived from an EMBL/GenBank/DDBJ whole genome shotgun (WGS) entry which is preliminary data.</text>
</comment>
<protein>
    <submittedName>
        <fullName evidence="1">Uncharacterized protein</fullName>
    </submittedName>
</protein>
<organism evidence="1 2">
    <name type="scientific">Rhodopseudomonas palustris</name>
    <dbReference type="NCBI Taxonomy" id="1076"/>
    <lineage>
        <taxon>Bacteria</taxon>
        <taxon>Pseudomonadati</taxon>
        <taxon>Pseudomonadota</taxon>
        <taxon>Alphaproteobacteria</taxon>
        <taxon>Hyphomicrobiales</taxon>
        <taxon>Nitrobacteraceae</taxon>
        <taxon>Rhodopseudomonas</taxon>
    </lineage>
</organism>
<accession>A0A0D7ENT6</accession>
<evidence type="ECO:0000313" key="1">
    <source>
        <dbReference type="EMBL" id="KIZ42306.1"/>
    </source>
</evidence>